<dbReference type="PROSITE" id="PS51257">
    <property type="entry name" value="PROKAR_LIPOPROTEIN"/>
    <property type="match status" value="1"/>
</dbReference>
<dbReference type="AlphaFoldDB" id="A0AAN6Z6P7"/>
<dbReference type="Proteomes" id="UP001302602">
    <property type="component" value="Unassembled WGS sequence"/>
</dbReference>
<dbReference type="EMBL" id="MU853224">
    <property type="protein sequence ID" value="KAK4127072.1"/>
    <property type="molecule type" value="Genomic_DNA"/>
</dbReference>
<comment type="caution">
    <text evidence="1">The sequence shown here is derived from an EMBL/GenBank/DDBJ whole genome shotgun (WGS) entry which is preliminary data.</text>
</comment>
<keyword evidence="2" id="KW-1185">Reference proteome</keyword>
<gene>
    <name evidence="1" type="ORF">N657DRAFT_640990</name>
</gene>
<evidence type="ECO:0000313" key="1">
    <source>
        <dbReference type="EMBL" id="KAK4127072.1"/>
    </source>
</evidence>
<proteinExistence type="predicted"/>
<name>A0AAN6Z6P7_9PEZI</name>
<dbReference type="RefSeq" id="XP_062650843.1">
    <property type="nucleotide sequence ID" value="XM_062792072.1"/>
</dbReference>
<evidence type="ECO:0000313" key="2">
    <source>
        <dbReference type="Proteomes" id="UP001302602"/>
    </source>
</evidence>
<sequence>MLQFRGAAPQLWTWGSCQTDVTKVELWDETLIFDSLNTITAALVTPSTDTP</sequence>
<reference evidence="1" key="2">
    <citation type="submission" date="2023-05" db="EMBL/GenBank/DDBJ databases">
        <authorList>
            <consortium name="Lawrence Berkeley National Laboratory"/>
            <person name="Steindorff A."/>
            <person name="Hensen N."/>
            <person name="Bonometti L."/>
            <person name="Westerberg I."/>
            <person name="Brannstrom I.O."/>
            <person name="Guillou S."/>
            <person name="Cros-Aarteil S."/>
            <person name="Calhoun S."/>
            <person name="Haridas S."/>
            <person name="Kuo A."/>
            <person name="Mondo S."/>
            <person name="Pangilinan J."/>
            <person name="Riley R."/>
            <person name="Labutti K."/>
            <person name="Andreopoulos B."/>
            <person name="Lipzen A."/>
            <person name="Chen C."/>
            <person name="Yanf M."/>
            <person name="Daum C."/>
            <person name="Ng V."/>
            <person name="Clum A."/>
            <person name="Ohm R."/>
            <person name="Martin F."/>
            <person name="Silar P."/>
            <person name="Natvig D."/>
            <person name="Lalanne C."/>
            <person name="Gautier V."/>
            <person name="Ament-Velasquez S.L."/>
            <person name="Kruys A."/>
            <person name="Hutchinson M.I."/>
            <person name="Powell A.J."/>
            <person name="Barry K."/>
            <person name="Miller A.N."/>
            <person name="Grigoriev I.V."/>
            <person name="Debuchy R."/>
            <person name="Gladieux P."/>
            <person name="Thoren M.H."/>
            <person name="Johannesson H."/>
        </authorList>
    </citation>
    <scope>NUCLEOTIDE SEQUENCE</scope>
    <source>
        <strain evidence="1">CBS 731.68</strain>
    </source>
</reference>
<accession>A0AAN6Z6P7</accession>
<organism evidence="1 2">
    <name type="scientific">Parathielavia appendiculata</name>
    <dbReference type="NCBI Taxonomy" id="2587402"/>
    <lineage>
        <taxon>Eukaryota</taxon>
        <taxon>Fungi</taxon>
        <taxon>Dikarya</taxon>
        <taxon>Ascomycota</taxon>
        <taxon>Pezizomycotina</taxon>
        <taxon>Sordariomycetes</taxon>
        <taxon>Sordariomycetidae</taxon>
        <taxon>Sordariales</taxon>
        <taxon>Chaetomiaceae</taxon>
        <taxon>Parathielavia</taxon>
    </lineage>
</organism>
<dbReference type="GeneID" id="87828841"/>
<protein>
    <submittedName>
        <fullName evidence="1">Uncharacterized protein</fullName>
    </submittedName>
</protein>
<reference evidence="1" key="1">
    <citation type="journal article" date="2023" name="Mol. Phylogenet. Evol.">
        <title>Genome-scale phylogeny and comparative genomics of the fungal order Sordariales.</title>
        <authorList>
            <person name="Hensen N."/>
            <person name="Bonometti L."/>
            <person name="Westerberg I."/>
            <person name="Brannstrom I.O."/>
            <person name="Guillou S."/>
            <person name="Cros-Aarteil S."/>
            <person name="Calhoun S."/>
            <person name="Haridas S."/>
            <person name="Kuo A."/>
            <person name="Mondo S."/>
            <person name="Pangilinan J."/>
            <person name="Riley R."/>
            <person name="LaButti K."/>
            <person name="Andreopoulos B."/>
            <person name="Lipzen A."/>
            <person name="Chen C."/>
            <person name="Yan M."/>
            <person name="Daum C."/>
            <person name="Ng V."/>
            <person name="Clum A."/>
            <person name="Steindorff A."/>
            <person name="Ohm R.A."/>
            <person name="Martin F."/>
            <person name="Silar P."/>
            <person name="Natvig D.O."/>
            <person name="Lalanne C."/>
            <person name="Gautier V."/>
            <person name="Ament-Velasquez S.L."/>
            <person name="Kruys A."/>
            <person name="Hutchinson M.I."/>
            <person name="Powell A.J."/>
            <person name="Barry K."/>
            <person name="Miller A.N."/>
            <person name="Grigoriev I.V."/>
            <person name="Debuchy R."/>
            <person name="Gladieux P."/>
            <person name="Hiltunen Thoren M."/>
            <person name="Johannesson H."/>
        </authorList>
    </citation>
    <scope>NUCLEOTIDE SEQUENCE</scope>
    <source>
        <strain evidence="1">CBS 731.68</strain>
    </source>
</reference>